<evidence type="ECO:0000256" key="1">
    <source>
        <dbReference type="SAM" id="SignalP"/>
    </source>
</evidence>
<organism evidence="2 3">
    <name type="scientific">Algoriphagus namhaensis</name>
    <dbReference type="NCBI Taxonomy" id="915353"/>
    <lineage>
        <taxon>Bacteria</taxon>
        <taxon>Pseudomonadati</taxon>
        <taxon>Bacteroidota</taxon>
        <taxon>Cytophagia</taxon>
        <taxon>Cytophagales</taxon>
        <taxon>Cyclobacteriaceae</taxon>
        <taxon>Algoriphagus</taxon>
    </lineage>
</organism>
<dbReference type="InterPro" id="IPR007433">
    <property type="entry name" value="DUF481"/>
</dbReference>
<reference evidence="3" key="1">
    <citation type="journal article" date="2019" name="Int. J. Syst. Evol. Microbiol.">
        <title>The Global Catalogue of Microorganisms (GCM) 10K type strain sequencing project: providing services to taxonomists for standard genome sequencing and annotation.</title>
        <authorList>
            <consortium name="The Broad Institute Genomics Platform"/>
            <consortium name="The Broad Institute Genome Sequencing Center for Infectious Disease"/>
            <person name="Wu L."/>
            <person name="Ma J."/>
        </authorList>
    </citation>
    <scope>NUCLEOTIDE SEQUENCE [LARGE SCALE GENOMIC DNA]</scope>
    <source>
        <strain evidence="3">CCUG 60523</strain>
    </source>
</reference>
<accession>A0ABV8ALU8</accession>
<name>A0ABV8ALU8_9BACT</name>
<dbReference type="EMBL" id="JBHRZS010000003">
    <property type="protein sequence ID" value="MFC3878898.1"/>
    <property type="molecule type" value="Genomic_DNA"/>
</dbReference>
<protein>
    <submittedName>
        <fullName evidence="2">DUF481 domain-containing protein</fullName>
    </submittedName>
</protein>
<dbReference type="Proteomes" id="UP001595805">
    <property type="component" value="Unassembled WGS sequence"/>
</dbReference>
<gene>
    <name evidence="2" type="ORF">ACFOSV_01860</name>
</gene>
<evidence type="ECO:0000313" key="3">
    <source>
        <dbReference type="Proteomes" id="UP001595805"/>
    </source>
</evidence>
<dbReference type="Pfam" id="PF04338">
    <property type="entry name" value="DUF481"/>
    <property type="match status" value="1"/>
</dbReference>
<sequence>MSSTLRFKVLLLNLASLALFFTANAQTDSLILKNKNIIVGEIKSMDKGVLTIETDYSDSDFKVSWSGIDKIFSKTKFLITTEDGRRFNGTINSTEDEVVSIDTYDPEAIFRLKKKPLDKKTEVNQGIVSIPIDQVVYLNALDEGFWSRLSASIDLGWSVTKANNLRQLSIRSGVGYLADRWKLSASINTLSSNQDEVDPTKRTDADLTYNYFLPKDWYLLYNITFLSNTEQLIKLRTGNKVGLGKYLVHTNKTYFGFTAGVNFNNEVYIEEEGTPPTDPRRTGEAFIGSELNLYDIGDLTLFTNVVAYPSFSESGRFRTDFKLDVKYEFLSDFYVKLGTTVNYDNRPVAGATTVDYVFQTTVGWSL</sequence>
<evidence type="ECO:0000313" key="2">
    <source>
        <dbReference type="EMBL" id="MFC3878898.1"/>
    </source>
</evidence>
<comment type="caution">
    <text evidence="2">The sequence shown here is derived from an EMBL/GenBank/DDBJ whole genome shotgun (WGS) entry which is preliminary data.</text>
</comment>
<keyword evidence="1" id="KW-0732">Signal</keyword>
<keyword evidence="3" id="KW-1185">Reference proteome</keyword>
<feature type="signal peptide" evidence="1">
    <location>
        <begin position="1"/>
        <end position="25"/>
    </location>
</feature>
<dbReference type="RefSeq" id="WP_377902809.1">
    <property type="nucleotide sequence ID" value="NZ_JBHRZS010000003.1"/>
</dbReference>
<proteinExistence type="predicted"/>
<feature type="chain" id="PRO_5045652460" evidence="1">
    <location>
        <begin position="26"/>
        <end position="366"/>
    </location>
</feature>